<dbReference type="AlphaFoldDB" id="A0A495ABD6"/>
<dbReference type="Proteomes" id="UP000249516">
    <property type="component" value="Unassembled WGS sequence"/>
</dbReference>
<name>A0A495ABD6_9MICC</name>
<gene>
    <name evidence="1" type="ORF">C1C97_005465</name>
</gene>
<keyword evidence="2" id="KW-1185">Reference proteome</keyword>
<dbReference type="EMBL" id="PNJG02000001">
    <property type="protein sequence ID" value="RKQ37222.1"/>
    <property type="molecule type" value="Genomic_DNA"/>
</dbReference>
<dbReference type="Gene3D" id="3.40.30.10">
    <property type="entry name" value="Glutaredoxin"/>
    <property type="match status" value="1"/>
</dbReference>
<dbReference type="Pfam" id="PF05768">
    <property type="entry name" value="Glrx-like"/>
    <property type="match status" value="1"/>
</dbReference>
<sequence length="104" mass="11491">MTDQSPAARPGRSGPLLAAADWAHPLPRHAVTLLTRPGCHLCADARDVVTRVCEETGSSFREQDITEDPALLRDYAEFVPVVFVDGAPWDRWRIDAARLRNVLG</sequence>
<protein>
    <submittedName>
        <fullName evidence="1">Glutaredoxin family protein</fullName>
    </submittedName>
</protein>
<reference evidence="1 2" key="1">
    <citation type="submission" date="2018-10" db="EMBL/GenBank/DDBJ databases">
        <title>Kocuria tytouropygialis sp. nov., isolated from the uropygial gland of an American barn owl (Tyto furcata).</title>
        <authorList>
            <person name="Braun M.S."/>
            <person name="Wang E."/>
            <person name="Zimmermann S."/>
            <person name="Wagner H."/>
            <person name="Wink M."/>
        </authorList>
    </citation>
    <scope>NUCLEOTIDE SEQUENCE [LARGE SCALE GENOMIC DNA]</scope>
    <source>
        <strain evidence="1 2">442</strain>
    </source>
</reference>
<evidence type="ECO:0000313" key="2">
    <source>
        <dbReference type="Proteomes" id="UP000249516"/>
    </source>
</evidence>
<proteinExistence type="predicted"/>
<dbReference type="RefSeq" id="WP_110920331.1">
    <property type="nucleotide sequence ID" value="NZ_PNJG02000001.1"/>
</dbReference>
<dbReference type="SUPFAM" id="SSF52833">
    <property type="entry name" value="Thioredoxin-like"/>
    <property type="match status" value="1"/>
</dbReference>
<organism evidence="1 2">
    <name type="scientific">Kocuria tytonis</name>
    <dbReference type="NCBI Taxonomy" id="2054280"/>
    <lineage>
        <taxon>Bacteria</taxon>
        <taxon>Bacillati</taxon>
        <taxon>Actinomycetota</taxon>
        <taxon>Actinomycetes</taxon>
        <taxon>Micrococcales</taxon>
        <taxon>Micrococcaceae</taxon>
        <taxon>Kocuria</taxon>
    </lineage>
</organism>
<accession>A0A495ABD6</accession>
<dbReference type="InterPro" id="IPR036249">
    <property type="entry name" value="Thioredoxin-like_sf"/>
</dbReference>
<comment type="caution">
    <text evidence="1">The sequence shown here is derived from an EMBL/GenBank/DDBJ whole genome shotgun (WGS) entry which is preliminary data.</text>
</comment>
<evidence type="ECO:0000313" key="1">
    <source>
        <dbReference type="EMBL" id="RKQ37222.1"/>
    </source>
</evidence>
<dbReference type="InterPro" id="IPR008554">
    <property type="entry name" value="Glutaredoxin-like"/>
</dbReference>
<dbReference type="OrthoDB" id="8779161at2"/>